<name>A0ACC3SZN2_LIPKO</name>
<comment type="caution">
    <text evidence="1">The sequence shown here is derived from an EMBL/GenBank/DDBJ whole genome shotgun (WGS) entry which is preliminary data.</text>
</comment>
<sequence length="475" mass="52192">MDTAKLAADAGSSTISSLSGLSAEQVNSLPETLQRKLEARREGIWREIEAFKEHKLREFDLFQNELWRSFSTEQQQQQQQQQEIASNQSNSYVTAQSPSIPSSLKGSNKRQRNGEKKKVMFRLAEEIPPVSPGADVVLDTSSQLVESDTTEADYVHLPAMMSIMSMDALDEPEEEMIENADAVVEDAPEVEFVTNRADDNSRPSVPSDDSADAETENLTTEDDNMKVPSISDDAAELGRSNAMLSSSAPTPSLRFDKRMQTKDFVTQFTPVPDASKFDTDSDDVFSLDESLHFSSHVDRPTFRRSGGKVSSFSDLYSDGGPFAPQPSSGYAFGQGDDLRVTITSAPSGWTGNSASFHTQAPSTNRTIPIPQQHVGGDSNVSSLDEDFDGAMTDGGISTFGSSLPIDIDRQPGVMHRLSEDSRLHDDSGEMGLRGGVLGEDEEYQLEKIKSFENPERLSFSRRIIWEQHVGSHLDG</sequence>
<dbReference type="EMBL" id="MU971374">
    <property type="protein sequence ID" value="KAK9237106.1"/>
    <property type="molecule type" value="Genomic_DNA"/>
</dbReference>
<evidence type="ECO:0000313" key="2">
    <source>
        <dbReference type="Proteomes" id="UP001433508"/>
    </source>
</evidence>
<keyword evidence="2" id="KW-1185">Reference proteome</keyword>
<evidence type="ECO:0000313" key="1">
    <source>
        <dbReference type="EMBL" id="KAK9237106.1"/>
    </source>
</evidence>
<proteinExistence type="predicted"/>
<dbReference type="Proteomes" id="UP001433508">
    <property type="component" value="Unassembled WGS sequence"/>
</dbReference>
<organism evidence="1 2">
    <name type="scientific">Lipomyces kononenkoae</name>
    <name type="common">Yeast</name>
    <dbReference type="NCBI Taxonomy" id="34357"/>
    <lineage>
        <taxon>Eukaryota</taxon>
        <taxon>Fungi</taxon>
        <taxon>Dikarya</taxon>
        <taxon>Ascomycota</taxon>
        <taxon>Saccharomycotina</taxon>
        <taxon>Lipomycetes</taxon>
        <taxon>Lipomycetales</taxon>
        <taxon>Lipomycetaceae</taxon>
        <taxon>Lipomyces</taxon>
    </lineage>
</organism>
<gene>
    <name evidence="1" type="ORF">V1525DRAFT_183871</name>
</gene>
<accession>A0ACC3SZN2</accession>
<protein>
    <submittedName>
        <fullName evidence="1">Uncharacterized protein</fullName>
    </submittedName>
</protein>
<reference evidence="2" key="1">
    <citation type="journal article" date="2024" name="Front. Bioeng. Biotechnol.">
        <title>Genome-scale model development and genomic sequencing of the oleaginous clade Lipomyces.</title>
        <authorList>
            <person name="Czajka J.J."/>
            <person name="Han Y."/>
            <person name="Kim J."/>
            <person name="Mondo S.J."/>
            <person name="Hofstad B.A."/>
            <person name="Robles A."/>
            <person name="Haridas S."/>
            <person name="Riley R."/>
            <person name="LaButti K."/>
            <person name="Pangilinan J."/>
            <person name="Andreopoulos W."/>
            <person name="Lipzen A."/>
            <person name="Yan J."/>
            <person name="Wang M."/>
            <person name="Ng V."/>
            <person name="Grigoriev I.V."/>
            <person name="Spatafora J.W."/>
            <person name="Magnuson J.K."/>
            <person name="Baker S.E."/>
            <person name="Pomraning K.R."/>
        </authorList>
    </citation>
    <scope>NUCLEOTIDE SEQUENCE [LARGE SCALE GENOMIC DNA]</scope>
    <source>
        <strain evidence="2">CBS 7786</strain>
    </source>
</reference>